<protein>
    <recommendedName>
        <fullName evidence="4">Outer membrane surface antigen</fullName>
    </recommendedName>
</protein>
<sequence length="128" mass="13871">MSTLPRVLYGLAAVCVAAIAPAAHAANLGFLNDTPAAWMKQADYNSLTQAVRDAIATKQDGETVNWSNDGLRNPVKIDATITPTKTEKDGDKTCRDSDVVVNAKGQSMRLHPQFCRVGDGAWVYQKKH</sequence>
<name>A0A2S4LUT8_9BURK</name>
<keyword evidence="1" id="KW-0732">Signal</keyword>
<dbReference type="RefSeq" id="WP_103707441.1">
    <property type="nucleotide sequence ID" value="NZ_PQGA01000026.1"/>
</dbReference>
<dbReference type="EMBL" id="PQGA01000026">
    <property type="protein sequence ID" value="POR46206.1"/>
    <property type="molecule type" value="Genomic_DNA"/>
</dbReference>
<evidence type="ECO:0000313" key="3">
    <source>
        <dbReference type="Proteomes" id="UP000237381"/>
    </source>
</evidence>
<evidence type="ECO:0000256" key="1">
    <source>
        <dbReference type="SAM" id="SignalP"/>
    </source>
</evidence>
<dbReference type="Proteomes" id="UP000237381">
    <property type="component" value="Unassembled WGS sequence"/>
</dbReference>
<organism evidence="2 3">
    <name type="scientific">Paraburkholderia eburnea</name>
    <dbReference type="NCBI Taxonomy" id="1189126"/>
    <lineage>
        <taxon>Bacteria</taxon>
        <taxon>Pseudomonadati</taxon>
        <taxon>Pseudomonadota</taxon>
        <taxon>Betaproteobacteria</taxon>
        <taxon>Burkholderiales</taxon>
        <taxon>Burkholderiaceae</taxon>
        <taxon>Paraburkholderia</taxon>
    </lineage>
</organism>
<keyword evidence="3" id="KW-1185">Reference proteome</keyword>
<accession>A0A2S4LUT8</accession>
<comment type="caution">
    <text evidence="2">The sequence shown here is derived from an EMBL/GenBank/DDBJ whole genome shotgun (WGS) entry which is preliminary data.</text>
</comment>
<gene>
    <name evidence="2" type="ORF">B0G62_12655</name>
</gene>
<proteinExistence type="predicted"/>
<reference evidence="2 3" key="1">
    <citation type="submission" date="2018-01" db="EMBL/GenBank/DDBJ databases">
        <title>Genomic Encyclopedia of Type Strains, Phase III (KMG-III): the genomes of soil and plant-associated and newly described type strains.</title>
        <authorList>
            <person name="Whitman W."/>
        </authorList>
    </citation>
    <scope>NUCLEOTIDE SEQUENCE [LARGE SCALE GENOMIC DNA]</scope>
    <source>
        <strain evidence="2 3">JCM 18070</strain>
    </source>
</reference>
<feature type="signal peptide" evidence="1">
    <location>
        <begin position="1"/>
        <end position="25"/>
    </location>
</feature>
<dbReference type="OrthoDB" id="8775956at2"/>
<evidence type="ECO:0000313" key="2">
    <source>
        <dbReference type="EMBL" id="POR46206.1"/>
    </source>
</evidence>
<dbReference type="AlphaFoldDB" id="A0A2S4LUT8"/>
<feature type="chain" id="PRO_5015609686" description="Outer membrane surface antigen" evidence="1">
    <location>
        <begin position="26"/>
        <end position="128"/>
    </location>
</feature>
<evidence type="ECO:0008006" key="4">
    <source>
        <dbReference type="Google" id="ProtNLM"/>
    </source>
</evidence>